<dbReference type="Proteomes" id="UP001156682">
    <property type="component" value="Unassembled WGS sequence"/>
</dbReference>
<sequence>MKRPIQLNRFLALILQRNVSTKEAEQEVRTTRVANLATFARKKHGLTLPCVPKEFTDIDGCKYWYGVYSPTPNDKEIIREVLRKSSEVKA</sequence>
<proteinExistence type="predicted"/>
<evidence type="ECO:0000313" key="2">
    <source>
        <dbReference type="Proteomes" id="UP001156682"/>
    </source>
</evidence>
<accession>A0ABQ5ZXJ9</accession>
<comment type="caution">
    <text evidence="1">The sequence shown here is derived from an EMBL/GenBank/DDBJ whole genome shotgun (WGS) entry which is preliminary data.</text>
</comment>
<dbReference type="EMBL" id="BSOR01000017">
    <property type="protein sequence ID" value="GLR63750.1"/>
    <property type="molecule type" value="Genomic_DNA"/>
</dbReference>
<organism evidence="1 2">
    <name type="scientific">Marinospirillum insulare</name>
    <dbReference type="NCBI Taxonomy" id="217169"/>
    <lineage>
        <taxon>Bacteria</taxon>
        <taxon>Pseudomonadati</taxon>
        <taxon>Pseudomonadota</taxon>
        <taxon>Gammaproteobacteria</taxon>
        <taxon>Oceanospirillales</taxon>
        <taxon>Oceanospirillaceae</taxon>
        <taxon>Marinospirillum</taxon>
    </lineage>
</organism>
<keyword evidence="2" id="KW-1185">Reference proteome</keyword>
<dbReference type="RefSeq" id="WP_027850863.1">
    <property type="nucleotide sequence ID" value="NZ_BSOR01000017.1"/>
</dbReference>
<reference evidence="2" key="1">
    <citation type="journal article" date="2019" name="Int. J. Syst. Evol. Microbiol.">
        <title>The Global Catalogue of Microorganisms (GCM) 10K type strain sequencing project: providing services to taxonomists for standard genome sequencing and annotation.</title>
        <authorList>
            <consortium name="The Broad Institute Genomics Platform"/>
            <consortium name="The Broad Institute Genome Sequencing Center for Infectious Disease"/>
            <person name="Wu L."/>
            <person name="Ma J."/>
        </authorList>
    </citation>
    <scope>NUCLEOTIDE SEQUENCE [LARGE SCALE GENOMIC DNA]</scope>
    <source>
        <strain evidence="2">NBRC 100033</strain>
    </source>
</reference>
<gene>
    <name evidence="1" type="ORF">GCM10007878_11850</name>
</gene>
<protein>
    <submittedName>
        <fullName evidence="1">Uncharacterized protein</fullName>
    </submittedName>
</protein>
<evidence type="ECO:0000313" key="1">
    <source>
        <dbReference type="EMBL" id="GLR63750.1"/>
    </source>
</evidence>
<name>A0ABQ5ZXJ9_9GAMM</name>